<accession>A0A225VC56</accession>
<evidence type="ECO:0000313" key="2">
    <source>
        <dbReference type="EMBL" id="OWZ02458.1"/>
    </source>
</evidence>
<feature type="transmembrane region" description="Helical" evidence="1">
    <location>
        <begin position="229"/>
        <end position="250"/>
    </location>
</feature>
<dbReference type="OrthoDB" id="121615at2759"/>
<keyword evidence="1" id="KW-1133">Transmembrane helix</keyword>
<dbReference type="EMBL" id="NBNE01006155">
    <property type="protein sequence ID" value="OWZ02458.1"/>
    <property type="molecule type" value="Genomic_DNA"/>
</dbReference>
<feature type="transmembrane region" description="Helical" evidence="1">
    <location>
        <begin position="474"/>
        <end position="491"/>
    </location>
</feature>
<dbReference type="Proteomes" id="UP000198211">
    <property type="component" value="Unassembled WGS sequence"/>
</dbReference>
<feature type="transmembrane region" description="Helical" evidence="1">
    <location>
        <begin position="374"/>
        <end position="405"/>
    </location>
</feature>
<feature type="transmembrane region" description="Helical" evidence="1">
    <location>
        <begin position="429"/>
        <end position="448"/>
    </location>
</feature>
<sequence>MCKYRESTGISHVFVVLAVIPLLPLICVAVIDAIPMNSPDLGFAHSGTVWARDSYALSLMFSLYIPELKLSRQHRLLTTIAATVISHTFLLCLIILMTYPLPFTLLWMAGPWLGTFALSLELTHREFQRKHPEVRNEVRRFAAIMVLHTSAGFVITGFNEIFVSVPEEWQTFTALLVPTFKIIERNLICRRLRGKDDLMPEMVVFIVEITNALFISTSMQQAASAKTSAMLILIDFVHLLISLSDLRLMLQSVRGIADKMGIGTSDIISSAMKIAMKYPELGHENTLADSFHTKSDVFRLSTLQQIKMSKTPFQVGRQFTGPSQVVPSPANIPVSSWGSPTEQNITGPVSEDLGIFERTTPRERLYFLQKSLQILFLTEFLLLNEFMEVLTPIIYSCYLLILFYWPNREYYPAFEGLDETHFHKNVRNILVYGLLEVASFVLLVVMIYRTTHKFPFHQLAYTVNCSRREIQCKLVIWLVLLMQSTIPQLYVKIPMFSKS</sequence>
<keyword evidence="1" id="KW-0472">Membrane</keyword>
<evidence type="ECO:0000256" key="1">
    <source>
        <dbReference type="SAM" id="Phobius"/>
    </source>
</evidence>
<comment type="caution">
    <text evidence="2">The sequence shown here is derived from an EMBL/GenBank/DDBJ whole genome shotgun (WGS) entry which is preliminary data.</text>
</comment>
<gene>
    <name evidence="2" type="ORF">PHMEG_00025973</name>
</gene>
<protein>
    <submittedName>
        <fullName evidence="2">Uncharacterized protein</fullName>
    </submittedName>
</protein>
<reference evidence="3" key="1">
    <citation type="submission" date="2017-03" db="EMBL/GenBank/DDBJ databases">
        <title>Phytopthora megakarya and P. palmivora, two closely related causual agents of cacao black pod achieved similar genome size and gene model numbers by different mechanisms.</title>
        <authorList>
            <person name="Ali S."/>
            <person name="Shao J."/>
            <person name="Larry D.J."/>
            <person name="Kronmiller B."/>
            <person name="Shen D."/>
            <person name="Strem M.D."/>
            <person name="Melnick R.L."/>
            <person name="Guiltinan M.J."/>
            <person name="Tyler B.M."/>
            <person name="Meinhardt L.W."/>
            <person name="Bailey B.A."/>
        </authorList>
    </citation>
    <scope>NUCLEOTIDE SEQUENCE [LARGE SCALE GENOMIC DNA]</scope>
    <source>
        <strain evidence="3">zdho120</strain>
    </source>
</reference>
<name>A0A225VC56_9STRA</name>
<proteinExistence type="predicted"/>
<keyword evidence="1" id="KW-0812">Transmembrane</keyword>
<evidence type="ECO:0000313" key="3">
    <source>
        <dbReference type="Proteomes" id="UP000198211"/>
    </source>
</evidence>
<dbReference type="AlphaFoldDB" id="A0A225VC56"/>
<feature type="transmembrane region" description="Helical" evidence="1">
    <location>
        <begin position="43"/>
        <end position="64"/>
    </location>
</feature>
<feature type="transmembrane region" description="Helical" evidence="1">
    <location>
        <begin position="141"/>
        <end position="163"/>
    </location>
</feature>
<keyword evidence="3" id="KW-1185">Reference proteome</keyword>
<feature type="transmembrane region" description="Helical" evidence="1">
    <location>
        <begin position="103"/>
        <end position="120"/>
    </location>
</feature>
<organism evidence="2 3">
    <name type="scientific">Phytophthora megakarya</name>
    <dbReference type="NCBI Taxonomy" id="4795"/>
    <lineage>
        <taxon>Eukaryota</taxon>
        <taxon>Sar</taxon>
        <taxon>Stramenopiles</taxon>
        <taxon>Oomycota</taxon>
        <taxon>Peronosporomycetes</taxon>
        <taxon>Peronosporales</taxon>
        <taxon>Peronosporaceae</taxon>
        <taxon>Phytophthora</taxon>
    </lineage>
</organism>
<feature type="transmembrane region" description="Helical" evidence="1">
    <location>
        <begin position="76"/>
        <end position="97"/>
    </location>
</feature>
<feature type="transmembrane region" description="Helical" evidence="1">
    <location>
        <begin position="12"/>
        <end position="31"/>
    </location>
</feature>